<feature type="domain" description="F-box" evidence="2">
    <location>
        <begin position="5"/>
        <end position="45"/>
    </location>
</feature>
<protein>
    <recommendedName>
        <fullName evidence="2">F-box domain-containing protein</fullName>
    </recommendedName>
</protein>
<dbReference type="InterPro" id="IPR036047">
    <property type="entry name" value="F-box-like_dom_sf"/>
</dbReference>
<dbReference type="InterPro" id="IPR001810">
    <property type="entry name" value="F-box_dom"/>
</dbReference>
<dbReference type="CDD" id="cd09917">
    <property type="entry name" value="F-box_SF"/>
    <property type="match status" value="1"/>
</dbReference>
<keyword evidence="4" id="KW-1185">Reference proteome</keyword>
<feature type="region of interest" description="Disordered" evidence="1">
    <location>
        <begin position="396"/>
        <end position="430"/>
    </location>
</feature>
<reference evidence="3 4" key="1">
    <citation type="journal article" date="2016" name="Mol. Biol. Evol.">
        <title>Comparative Genomics of Early-Diverging Mushroom-Forming Fungi Provides Insights into the Origins of Lignocellulose Decay Capabilities.</title>
        <authorList>
            <person name="Nagy L.G."/>
            <person name="Riley R."/>
            <person name="Tritt A."/>
            <person name="Adam C."/>
            <person name="Daum C."/>
            <person name="Floudas D."/>
            <person name="Sun H."/>
            <person name="Yadav J.S."/>
            <person name="Pangilinan J."/>
            <person name="Larsson K.H."/>
            <person name="Matsuura K."/>
            <person name="Barry K."/>
            <person name="Labutti K."/>
            <person name="Kuo R."/>
            <person name="Ohm R.A."/>
            <person name="Bhattacharya S.S."/>
            <person name="Shirouzu T."/>
            <person name="Yoshinaga Y."/>
            <person name="Martin F.M."/>
            <person name="Grigoriev I.V."/>
            <person name="Hibbett D.S."/>
        </authorList>
    </citation>
    <scope>NUCLEOTIDE SEQUENCE [LARGE SCALE GENOMIC DNA]</scope>
    <source>
        <strain evidence="3 4">HHB10207 ss-3</strain>
    </source>
</reference>
<dbReference type="OrthoDB" id="2745718at2759"/>
<gene>
    <name evidence="3" type="ORF">SISSUDRAFT_1049709</name>
</gene>
<accession>A0A166BN62</accession>
<name>A0A166BN62_9AGAM</name>
<evidence type="ECO:0000313" key="3">
    <source>
        <dbReference type="EMBL" id="KZT36566.1"/>
    </source>
</evidence>
<dbReference type="SUPFAM" id="SSF81383">
    <property type="entry name" value="F-box domain"/>
    <property type="match status" value="1"/>
</dbReference>
<dbReference type="SMART" id="SM00256">
    <property type="entry name" value="FBOX"/>
    <property type="match status" value="1"/>
</dbReference>
<dbReference type="Pfam" id="PF00646">
    <property type="entry name" value="F-box"/>
    <property type="match status" value="1"/>
</dbReference>
<dbReference type="Proteomes" id="UP000076798">
    <property type="component" value="Unassembled WGS sequence"/>
</dbReference>
<dbReference type="EMBL" id="KV428104">
    <property type="protein sequence ID" value="KZT36566.1"/>
    <property type="molecule type" value="Genomic_DNA"/>
</dbReference>
<evidence type="ECO:0000259" key="2">
    <source>
        <dbReference type="SMART" id="SM00256"/>
    </source>
</evidence>
<proteinExistence type="predicted"/>
<organism evidence="3 4">
    <name type="scientific">Sistotremastrum suecicum HHB10207 ss-3</name>
    <dbReference type="NCBI Taxonomy" id="1314776"/>
    <lineage>
        <taxon>Eukaryota</taxon>
        <taxon>Fungi</taxon>
        <taxon>Dikarya</taxon>
        <taxon>Basidiomycota</taxon>
        <taxon>Agaricomycotina</taxon>
        <taxon>Agaricomycetes</taxon>
        <taxon>Sistotremastrales</taxon>
        <taxon>Sistotremastraceae</taxon>
        <taxon>Sistotremastrum</taxon>
    </lineage>
</organism>
<evidence type="ECO:0000256" key="1">
    <source>
        <dbReference type="SAM" id="MobiDB-lite"/>
    </source>
</evidence>
<sequence>MPVDLPVELIVRILCELDLQALHVCMRVSKDFNRTIKESAVVQYQLELLSNGLVDGPPGLRRFMSAASRYQALVDLEDAWFNLRPRKETRLEGAQHGSLYELAGGLWARGYRGRDAGGARISFRALPSVVRGLETREIFHKDRLENIRDFAMDPGQDLFIFAERVRTFGDPGGHYLINIRTITGNVQHPHALKETLEFQDDGLHQHEAFTFQICGPMLVVLFSFDRNDDSNSVLVIWNWQTGKRLASREGGQRKISSFTLVTPTLLMTSEYYTPPQQLENRDNEPRLVLFRLEEQADQSLELVYAQTLRLPPLHRSHPWSRRRIFIDDLTIRSDPAPVIPSDSSFLASPFYLNSTHRIFVVTLKTFQLVHHFAMDMSYTFNFCIPYKTIIESLSKPNSEPWVPPPETRTTARTMNIPGAFGPPQPEVEDEDEDDVMDVDDLPWEEPDVAFDNEFDDAFDEMEQDDDGWSTEEDEIDPEIVDMGLPQIPNVDHHPLHHPPNIHQQMAQELENLVLEHPEIVDALHNVNAADIEIVEQAPEPVVEQPYGLKWDDWGDEGASIAVTGPPTHVCFVYGMRYATISRTEQHPNPVLVVLDFSPYALEKTRRLQAAAGDNPPPLADAGFSRTIKQDTEPLQPSTDAFAIGAIGKLPFVESMKELSTDVRSVLIDGENILFITDDHIDVWTM</sequence>
<evidence type="ECO:0000313" key="4">
    <source>
        <dbReference type="Proteomes" id="UP000076798"/>
    </source>
</evidence>
<dbReference type="AlphaFoldDB" id="A0A166BN62"/>